<feature type="non-terminal residue" evidence="4">
    <location>
        <position position="2046"/>
    </location>
</feature>
<feature type="domain" description="Fibronectin type-III" evidence="3">
    <location>
        <begin position="1019"/>
        <end position="1106"/>
    </location>
</feature>
<dbReference type="SMART" id="SM00060">
    <property type="entry name" value="FN3"/>
    <property type="match status" value="4"/>
</dbReference>
<reference evidence="4 5" key="1">
    <citation type="submission" date="2020-09" db="EMBL/GenBank/DDBJ databases">
        <title>Bacillus nautilus sp. nov., Chryseoglobus crepusculi sp. nov, and Psychrobacter noctis sp. nov., isolated from deep-sea sponges from the equatorial Atlantic.</title>
        <authorList>
            <person name="Stennett H.L."/>
            <person name="Williams S.E."/>
        </authorList>
    </citation>
    <scope>NUCLEOTIDE SEQUENCE [LARGE SCALE GENOMIC DNA]</scope>
    <source>
        <strain evidence="4 5">28M-24</strain>
    </source>
</reference>
<dbReference type="InterPro" id="IPR050991">
    <property type="entry name" value="ECM_Regulatory_Proteins"/>
</dbReference>
<feature type="domain" description="Fibronectin type-III" evidence="3">
    <location>
        <begin position="184"/>
        <end position="273"/>
    </location>
</feature>
<dbReference type="InterPro" id="IPR049804">
    <property type="entry name" value="Choice_anch_L"/>
</dbReference>
<evidence type="ECO:0000259" key="2">
    <source>
        <dbReference type="PROSITE" id="PS50060"/>
    </source>
</evidence>
<dbReference type="Pfam" id="PF00041">
    <property type="entry name" value="fn3"/>
    <property type="match status" value="3"/>
</dbReference>
<dbReference type="InterPro" id="IPR013320">
    <property type="entry name" value="ConA-like_dom_sf"/>
</dbReference>
<dbReference type="InterPro" id="IPR000998">
    <property type="entry name" value="MAM_dom"/>
</dbReference>
<gene>
    <name evidence="4" type="ORF">IEG06_05905</name>
</gene>
<dbReference type="InterPro" id="IPR003961">
    <property type="entry name" value="FN3_dom"/>
</dbReference>
<dbReference type="Gene3D" id="2.60.120.200">
    <property type="match status" value="4"/>
</dbReference>
<dbReference type="PANTHER" id="PTHR46708">
    <property type="entry name" value="TENASCIN"/>
    <property type="match status" value="1"/>
</dbReference>
<evidence type="ECO:0000256" key="1">
    <source>
        <dbReference type="ARBA" id="ARBA00022737"/>
    </source>
</evidence>
<dbReference type="EMBL" id="JACXXH010000002">
    <property type="protein sequence ID" value="MBD3862978.1"/>
    <property type="molecule type" value="Genomic_DNA"/>
</dbReference>
<dbReference type="NCBIfam" id="NF038128">
    <property type="entry name" value="choice_anch_J"/>
    <property type="match status" value="4"/>
</dbReference>
<proteinExistence type="predicted"/>
<evidence type="ECO:0000313" key="5">
    <source>
        <dbReference type="Proteomes" id="UP000627521"/>
    </source>
</evidence>
<organism evidence="4 5">
    <name type="scientific">Olleya marilimosa</name>
    <dbReference type="NCBI Taxonomy" id="272164"/>
    <lineage>
        <taxon>Bacteria</taxon>
        <taxon>Pseudomonadati</taxon>
        <taxon>Bacteroidota</taxon>
        <taxon>Flavobacteriia</taxon>
        <taxon>Flavobacteriales</taxon>
        <taxon>Flavobacteriaceae</taxon>
    </lineage>
</organism>
<keyword evidence="5" id="KW-1185">Reference proteome</keyword>
<protein>
    <submittedName>
        <fullName evidence="4">Choice-of-anchor L domain-containing protein</fullName>
    </submittedName>
</protein>
<name>A0ABR8LRZ2_9FLAO</name>
<dbReference type="NCBIfam" id="NF038133">
    <property type="entry name" value="choice_anch_L"/>
    <property type="match status" value="1"/>
</dbReference>
<dbReference type="CDD" id="cd00063">
    <property type="entry name" value="FN3"/>
    <property type="match status" value="4"/>
</dbReference>
<feature type="domain" description="Fibronectin type-III" evidence="3">
    <location>
        <begin position="453"/>
        <end position="546"/>
    </location>
</feature>
<dbReference type="Proteomes" id="UP000627521">
    <property type="component" value="Unassembled WGS sequence"/>
</dbReference>
<evidence type="ECO:0000259" key="3">
    <source>
        <dbReference type="PROSITE" id="PS50853"/>
    </source>
</evidence>
<sequence>MKKTTFILALLFFVIGWQANSQIYLQENFDTSIPATWTITDAGGATGDSWISGQQGTGNSLNGSNVAIVDSDANGNGTLLLETLTTPTFDASAATTLFLDFDQYYRNIGADNAIVEVYDGAAWIEVLNQTASAGNFNAPDQQHIDITAYANANMQVRFIYNDADDWAWYWLIDNITIYNASCPNPSGLIINAATATSVDLSWTIGGTEAAWEVAVQPAGTGVPTGSGAATSTNTGYIDSTLSPATDYEVYVRANCGSDFSIWTGPITFTTDCAIFTPDYLQDFTTIPANCWDVADNGDATTGPTDLGTSSWTNDGYINNGFTGAYKINLWLAAKSDWLLSPEFDLTGGPFQVEFDFAVMTFGSTTTAGTLGSDDTVELLITTDNGTTWTVLETFDSTSVIPATGTHVVQDLTAYAGTTAQFGIRASEGTVDDTNDNDVFVDNFQVRAIPSCPEPLAVVATATGDSTADITWDAGATETEWQIWVQPAGTGEPTTDGVITSTNAPYQATGLTPSTPYEVYVRANCGTEGYSIWIGPVNFTTLNTPPPAPVGVTCASGTSTFIFTEDFGNDTNYVPTGWTGTTFADTNGNWDITTVNANSTGTGPNITWDGNAGTHLEYEGSGNTTNVASAITPAIDLSTAVDGAELSFWMHAFGDNMGTLNIGVSTSQTGPFTSEYTWIGDYQSTADEAWVPIGVNLDAYLGQVIYIEISYVGTGDTFESDMAIDQVRVETCGNFCVAPTGLTVDAVTDTTADISWTANNGETNWEIVVQPAGTGTPTGSGTAITTNPYTITGLTASTDNEVYILADCGNGLSVWAGPINFTTLNTPPPAPVGVTCSTGGSTFIFTEDFGNDTNYVPSGWTGTTFADTNGNWDITTVNGNSTGTGPNITWDGNAGTHLEYEGSGNTTNVASAITPAIDLSTAVDGAELSFWMHAFGDNMGTLNIGVSTSQTGPFTSEYTWTGDYQTTADEAWVPIGVNLDAYLGQVIYIEISYVGTGDIFESDMAIDQVRVEACGNFCIAPSNITATSITETSADISWTSNGTESEWNYVLQPAGTGIPTSGTLVTTTTISETGLNPATDYEVYIQSVCGANTSTWAGPFTFSTLLQFNFTLDCATDGPQTINYCYESNDTNIFTFSSTDGTPLNITFNSGQVEQGWDELIVFDTDGTTDLNILTPYGNNGDVSGLTYQSSGDTISFTVQSDGIFDCGSQGYTPLTVTVNCATCINPNVAFSTTTDCSAGNNQFFVNVDITSIGDAASLDITDNQSTPLQNVMNTGIVTMGPYPLDTDVIVTVANADDTNCIITSNTLNVPVCPPANDDCLNAIMVTPNADENCTNTTSATLYGATTSAQANICTGTANDDVWFQFDAIATDHGIDISNIIGDTVNLNHALYEGTDCDSLTNIYCEATNSSIANGLTIGSTYYIRIYTDGDIPFQNVNFDLCVFTIPPPITTNDTQYTVQELVTDVLVNSPCALINNVTWSTGTDFGTTNGIGYFEANGSSFPFQSGIVMTTGNVLNAPGPETGVLSEGGGSWPGDADLEAFINTDLDGNPGDDVPAGGSNNASLIEFEFTPLIDQLSFNFIFAAEEYGTFQCGFSDAFAFLLTDLNTGIVTNLAVIPGTTDPVSVLSIRDDAYNNGCASSNPTLFDAYYGAGGLPAITNPTNFIGRTVPLTATSVVIPNNPYSIKLVIADDGDTIYDSAVFLEASSFDIGNIDLGNDILISNGLATCEGDSVTLDLGIAPPANATITWYAVADGITEPIAGENGTSLVVTEQGLYQVDITFTDVSTACFYTDQILVEFFPNPDIETGDIPEIIACDNDNSGITVFDLTINEDDILGSQSDITITYYESEANAIDDVDPITDPTSYTSAPTIVYIRLTNNVTGCFKVDSFNIDLAPKPILGTPEDLLGCDNNEDGIAEYVLTTNEAVLANGMTDLVFTYYLDLSDAETSTNAITNTFNYQSGSDTIYVRVENESGCFETTSFDLLFGIRPETTFNLDMPYEVCPNATSPITITAQAENYTASEVSIKWYNEGVEIVGQTGLALNTVL</sequence>
<dbReference type="SUPFAM" id="SSF49265">
    <property type="entry name" value="Fibronectin type III"/>
    <property type="match status" value="4"/>
</dbReference>
<feature type="domain" description="MAM" evidence="2">
    <location>
        <begin position="562"/>
        <end position="733"/>
    </location>
</feature>
<dbReference type="PROSITE" id="PS50853">
    <property type="entry name" value="FN3"/>
    <property type="match status" value="4"/>
</dbReference>
<keyword evidence="1" id="KW-0677">Repeat</keyword>
<accession>A0ABR8LRZ2</accession>
<evidence type="ECO:0000313" key="4">
    <source>
        <dbReference type="EMBL" id="MBD3862978.1"/>
    </source>
</evidence>
<feature type="domain" description="MAM" evidence="2">
    <location>
        <begin position="844"/>
        <end position="1015"/>
    </location>
</feature>
<dbReference type="SUPFAM" id="SSF49899">
    <property type="entry name" value="Concanavalin A-like lectins/glucanases"/>
    <property type="match status" value="3"/>
</dbReference>
<dbReference type="Gene3D" id="2.60.40.10">
    <property type="entry name" value="Immunoglobulins"/>
    <property type="match status" value="4"/>
</dbReference>
<dbReference type="PROSITE" id="PS50060">
    <property type="entry name" value="MAM_2"/>
    <property type="match status" value="2"/>
</dbReference>
<comment type="caution">
    <text evidence="4">The sequence shown here is derived from an EMBL/GenBank/DDBJ whole genome shotgun (WGS) entry which is preliminary data.</text>
</comment>
<dbReference type="PANTHER" id="PTHR46708:SF2">
    <property type="entry name" value="FIBRONECTIN TYPE-III DOMAIN-CONTAINING PROTEIN"/>
    <property type="match status" value="1"/>
</dbReference>
<dbReference type="InterPro" id="IPR013783">
    <property type="entry name" value="Ig-like_fold"/>
</dbReference>
<dbReference type="RefSeq" id="WP_191099402.1">
    <property type="nucleotide sequence ID" value="NZ_JACXXF010000002.1"/>
</dbReference>
<dbReference type="InterPro" id="IPR036116">
    <property type="entry name" value="FN3_sf"/>
</dbReference>
<feature type="domain" description="Fibronectin type-III" evidence="3">
    <location>
        <begin position="737"/>
        <end position="828"/>
    </location>
</feature>